<evidence type="ECO:0000256" key="1">
    <source>
        <dbReference type="SAM" id="SignalP"/>
    </source>
</evidence>
<sequence>MKAFKYILILFIGLTSLSYSQVKNTGNISMENLPAVVIKSAGDDFSVYLPDRNADPKVRALEDSFIAYDLGKNYEGYETYLVYMEVKGGTLAATYNENGQLIRVVENYRNVVLPSKLIYEIYKKFPGWEIVNDKYLYSQEKGDILKKQYNIKIKKGNESRKLKVHPDGELIAEN</sequence>
<proteinExistence type="predicted"/>
<accession>A0A1H3XLI1</accession>
<reference evidence="3" key="1">
    <citation type="submission" date="2016-10" db="EMBL/GenBank/DDBJ databases">
        <authorList>
            <person name="Varghese N."/>
            <person name="Submissions S."/>
        </authorList>
    </citation>
    <scope>NUCLEOTIDE SEQUENCE [LARGE SCALE GENOMIC DNA]</scope>
    <source>
        <strain evidence="3">DSM 22376</strain>
    </source>
</reference>
<evidence type="ECO:0008006" key="4">
    <source>
        <dbReference type="Google" id="ProtNLM"/>
    </source>
</evidence>
<keyword evidence="3" id="KW-1185">Reference proteome</keyword>
<dbReference type="RefSeq" id="WP_091084341.1">
    <property type="nucleotide sequence ID" value="NZ_FNRD01000001.1"/>
</dbReference>
<gene>
    <name evidence="2" type="ORF">SAMN05443667_101573</name>
</gene>
<dbReference type="Proteomes" id="UP000198951">
    <property type="component" value="Unassembled WGS sequence"/>
</dbReference>
<dbReference type="SUPFAM" id="SSF160574">
    <property type="entry name" value="BT0923-like"/>
    <property type="match status" value="1"/>
</dbReference>
<dbReference type="AlphaFoldDB" id="A0A1H3XLI1"/>
<dbReference type="Gene3D" id="3.10.450.360">
    <property type="match status" value="1"/>
</dbReference>
<evidence type="ECO:0000313" key="3">
    <source>
        <dbReference type="Proteomes" id="UP000198951"/>
    </source>
</evidence>
<organism evidence="2 3">
    <name type="scientific">Flavobacterium gillisiae</name>
    <dbReference type="NCBI Taxonomy" id="150146"/>
    <lineage>
        <taxon>Bacteria</taxon>
        <taxon>Pseudomonadati</taxon>
        <taxon>Bacteroidota</taxon>
        <taxon>Flavobacteriia</taxon>
        <taxon>Flavobacteriales</taxon>
        <taxon>Flavobacteriaceae</taxon>
        <taxon>Flavobacterium</taxon>
    </lineage>
</organism>
<dbReference type="EMBL" id="FNRD01000001">
    <property type="protein sequence ID" value="SEA00206.1"/>
    <property type="molecule type" value="Genomic_DNA"/>
</dbReference>
<protein>
    <recommendedName>
        <fullName evidence="4">Beta-lactamase-inhibitor-like, PepSY-like</fullName>
    </recommendedName>
</protein>
<feature type="chain" id="PRO_5011793922" description="Beta-lactamase-inhibitor-like, PepSY-like" evidence="1">
    <location>
        <begin position="21"/>
        <end position="174"/>
    </location>
</feature>
<keyword evidence="1" id="KW-0732">Signal</keyword>
<dbReference type="STRING" id="150146.SAMN05443667_101573"/>
<evidence type="ECO:0000313" key="2">
    <source>
        <dbReference type="EMBL" id="SEA00206.1"/>
    </source>
</evidence>
<dbReference type="OrthoDB" id="1428473at2"/>
<feature type="signal peptide" evidence="1">
    <location>
        <begin position="1"/>
        <end position="20"/>
    </location>
</feature>
<name>A0A1H3XLI1_9FLAO</name>